<organism evidence="1 4">
    <name type="scientific">Faecalibacterium prausnitzii</name>
    <dbReference type="NCBI Taxonomy" id="853"/>
    <lineage>
        <taxon>Bacteria</taxon>
        <taxon>Bacillati</taxon>
        <taxon>Bacillota</taxon>
        <taxon>Clostridia</taxon>
        <taxon>Eubacteriales</taxon>
        <taxon>Oscillospiraceae</taxon>
        <taxon>Faecalibacterium</taxon>
    </lineage>
</organism>
<dbReference type="InterPro" id="IPR052022">
    <property type="entry name" value="26kDa_periplasmic_antigen"/>
</dbReference>
<protein>
    <submittedName>
        <fullName evidence="1">SIMPL domain-containing protein</fullName>
    </submittedName>
</protein>
<evidence type="ECO:0000313" key="1">
    <source>
        <dbReference type="EMBL" id="PDX75676.1"/>
    </source>
</evidence>
<proteinExistence type="predicted"/>
<evidence type="ECO:0000313" key="4">
    <source>
        <dbReference type="Proteomes" id="UP000220157"/>
    </source>
</evidence>
<dbReference type="Pfam" id="PF04402">
    <property type="entry name" value="SIMPL"/>
    <property type="match status" value="1"/>
</dbReference>
<dbReference type="GO" id="GO:0006974">
    <property type="term" value="P:DNA damage response"/>
    <property type="evidence" value="ECO:0007669"/>
    <property type="project" value="TreeGrafter"/>
</dbReference>
<dbReference type="PANTHER" id="PTHR34387:SF2">
    <property type="entry name" value="SLR1258 PROTEIN"/>
    <property type="match status" value="1"/>
</dbReference>
<reference evidence="3 4" key="1">
    <citation type="journal article" date="2017" name="Front. Microbiol.">
        <title>New Insights into the Diversity of the Genus Faecalibacterium.</title>
        <authorList>
            <person name="Benevides L."/>
            <person name="Burman S."/>
            <person name="Martin R."/>
            <person name="Robert V."/>
            <person name="Thomas M."/>
            <person name="Miquel S."/>
            <person name="Chain F."/>
            <person name="Sokol H."/>
            <person name="Bermudez-Humaran L.G."/>
            <person name="Morrison M."/>
            <person name="Langella P."/>
            <person name="Azevedo V.A."/>
            <person name="Chatel J.M."/>
            <person name="Soares S."/>
        </authorList>
    </citation>
    <scope>NUCLEOTIDE SEQUENCE [LARGE SCALE GENOMIC DNA]</scope>
    <source>
        <strain evidence="1 4">CNCM I 4573</strain>
        <strain evidence="2 3">CNCM I 4575</strain>
    </source>
</reference>
<dbReference type="RefSeq" id="WP_020989435.1">
    <property type="nucleotide sequence ID" value="NZ_NMTW01000034.1"/>
</dbReference>
<comment type="caution">
    <text evidence="1">The sequence shown here is derived from an EMBL/GenBank/DDBJ whole genome shotgun (WGS) entry which is preliminary data.</text>
</comment>
<dbReference type="PANTHER" id="PTHR34387">
    <property type="entry name" value="SLR1258 PROTEIN"/>
    <property type="match status" value="1"/>
</dbReference>
<reference evidence="1" key="2">
    <citation type="submission" date="2017-07" db="EMBL/GenBank/DDBJ databases">
        <authorList>
            <person name="Sun Z.S."/>
            <person name="Albrecht U."/>
            <person name="Echele G."/>
            <person name="Lee C.C."/>
        </authorList>
    </citation>
    <scope>NUCLEOTIDE SEQUENCE</scope>
    <source>
        <strain evidence="1">CNCM I 4573</strain>
        <strain evidence="2">CNCM I 4575</strain>
    </source>
</reference>
<gene>
    <name evidence="1" type="ORF">CGS56_07900</name>
    <name evidence="2" type="ORF">CGS58_08210</name>
</gene>
<name>A0A2A7A963_9FIRM</name>
<dbReference type="InterPro" id="IPR007497">
    <property type="entry name" value="SIMPL/DUF541"/>
</dbReference>
<dbReference type="Gene3D" id="3.30.110.170">
    <property type="entry name" value="Protein of unknown function (DUF541), domain 1"/>
    <property type="match status" value="1"/>
</dbReference>
<evidence type="ECO:0000313" key="3">
    <source>
        <dbReference type="Proteomes" id="UP000220005"/>
    </source>
</evidence>
<evidence type="ECO:0000313" key="2">
    <source>
        <dbReference type="EMBL" id="PDX81235.1"/>
    </source>
</evidence>
<dbReference type="EMBL" id="NMTW01000034">
    <property type="protein sequence ID" value="PDX75676.1"/>
    <property type="molecule type" value="Genomic_DNA"/>
</dbReference>
<dbReference type="Proteomes" id="UP000220157">
    <property type="component" value="Unassembled WGS sequence"/>
</dbReference>
<accession>A0A2A7A963</accession>
<dbReference type="Proteomes" id="UP000220005">
    <property type="component" value="Unassembled WGS sequence"/>
</dbReference>
<dbReference type="Gene3D" id="3.30.70.2970">
    <property type="entry name" value="Protein of unknown function (DUF541), domain 2"/>
    <property type="match status" value="1"/>
</dbReference>
<dbReference type="AlphaFoldDB" id="A0A2A7A963"/>
<dbReference type="EMBL" id="NMTY01000016">
    <property type="protein sequence ID" value="PDX81235.1"/>
    <property type="molecule type" value="Genomic_DNA"/>
</dbReference>
<sequence>MRTITVKGTGNVSARPDYIILSLNIEVLSETYDRAMSEAAERIERLQGAAVRVGYRKEDLKTTSFDVQTRYENVKDRQGNYKREFAGYACSYRLKLAFDFDSKQLAKVISAIADCGAQPELSIAFTVKNPARVSEELLINATENARAKAEILCKASGSTLGQLLNIDYNWGELNVYSRTSYEVEDCIQPLMAMSKCAAPEIEPDDIDVSDTVAFTWEIQ</sequence>